<evidence type="ECO:0000313" key="2">
    <source>
        <dbReference type="Proteomes" id="UP000251241"/>
    </source>
</evidence>
<accession>A0A2X2IUA1</accession>
<sequence length="57" mass="6613">MKKLNLIFSILFSLLFWSCKKDINSAEVTSKLNDKAEINYYDQFAIILSKAVKEILI</sequence>
<dbReference type="AlphaFoldDB" id="A0A2X2IUA1"/>
<dbReference type="EMBL" id="UAUU01000005">
    <property type="protein sequence ID" value="SPZ84894.1"/>
    <property type="molecule type" value="Genomic_DNA"/>
</dbReference>
<proteinExistence type="predicted"/>
<evidence type="ECO:0000313" key="1">
    <source>
        <dbReference type="EMBL" id="SPZ84894.1"/>
    </source>
</evidence>
<protein>
    <submittedName>
        <fullName evidence="1">Uncharacterized protein</fullName>
    </submittedName>
</protein>
<name>A0A2X2IUA1_SPHMU</name>
<dbReference type="Proteomes" id="UP000251241">
    <property type="component" value="Unassembled WGS sequence"/>
</dbReference>
<gene>
    <name evidence="1" type="ORF">NCTC11343_01448</name>
</gene>
<reference evidence="1 2" key="1">
    <citation type="submission" date="2018-06" db="EMBL/GenBank/DDBJ databases">
        <authorList>
            <consortium name="Pathogen Informatics"/>
            <person name="Doyle S."/>
        </authorList>
    </citation>
    <scope>NUCLEOTIDE SEQUENCE [LARGE SCALE GENOMIC DNA]</scope>
    <source>
        <strain evidence="1 2">NCTC11343</strain>
    </source>
</reference>
<organism evidence="1 2">
    <name type="scientific">Sphingobacterium multivorum</name>
    <dbReference type="NCBI Taxonomy" id="28454"/>
    <lineage>
        <taxon>Bacteria</taxon>
        <taxon>Pseudomonadati</taxon>
        <taxon>Bacteroidota</taxon>
        <taxon>Sphingobacteriia</taxon>
        <taxon>Sphingobacteriales</taxon>
        <taxon>Sphingobacteriaceae</taxon>
        <taxon>Sphingobacterium</taxon>
    </lineage>
</organism>